<dbReference type="InterPro" id="IPR024087">
    <property type="entry name" value="Creatininase-like_sf"/>
</dbReference>
<evidence type="ECO:0000256" key="5">
    <source>
        <dbReference type="ARBA" id="ARBA00024029"/>
    </source>
</evidence>
<dbReference type="GO" id="GO:0046872">
    <property type="term" value="F:metal ion binding"/>
    <property type="evidence" value="ECO:0007669"/>
    <property type="project" value="UniProtKB-KW"/>
</dbReference>
<dbReference type="GO" id="GO:0009231">
    <property type="term" value="P:riboflavin biosynthetic process"/>
    <property type="evidence" value="ECO:0007669"/>
    <property type="project" value="TreeGrafter"/>
</dbReference>
<comment type="cofactor">
    <cofactor evidence="1">
        <name>Zn(2+)</name>
        <dbReference type="ChEBI" id="CHEBI:29105"/>
    </cofactor>
</comment>
<dbReference type="Pfam" id="PF02633">
    <property type="entry name" value="Creatininase"/>
    <property type="match status" value="1"/>
</dbReference>
<evidence type="ECO:0000256" key="3">
    <source>
        <dbReference type="ARBA" id="ARBA00022801"/>
    </source>
</evidence>
<accession>A0A6N2YBK4</accession>
<evidence type="ECO:0000313" key="6">
    <source>
        <dbReference type="EMBL" id="VYT63623.1"/>
    </source>
</evidence>
<evidence type="ECO:0000256" key="4">
    <source>
        <dbReference type="ARBA" id="ARBA00022833"/>
    </source>
</evidence>
<proteinExistence type="inferred from homology"/>
<dbReference type="EMBL" id="CACRTR010000001">
    <property type="protein sequence ID" value="VYT63623.1"/>
    <property type="molecule type" value="Genomic_DNA"/>
</dbReference>
<sequence>MLKRKHLWWDELSKEEILEDVKNCDMAILPIGATEQHGPHCPCGCDAYNAKGLAEKVAEKTGAMLLPLLPYGSHPYHHWYMPGTIPLGYETHTNVLCDIIRGAANAGYKKFFILSAHGQVSTTLVAVHKLGLEGYFTLSAHWYDLLRDNQTALETPMTHADEAETSMALYLYPQYIDMSKAVDDGGECLINDEFMIKPGMTPKPGQMYHFEGTFARPEYIELKSGVIGHPTLATVEKGEAIVEKAVSLISDIVEDVMERFPAGVQPPVK</sequence>
<dbReference type="GO" id="GO:0047789">
    <property type="term" value="F:creatininase activity"/>
    <property type="evidence" value="ECO:0007669"/>
    <property type="project" value="UniProtKB-EC"/>
</dbReference>
<dbReference type="Gene3D" id="3.40.50.10310">
    <property type="entry name" value="Creatininase"/>
    <property type="match status" value="1"/>
</dbReference>
<dbReference type="InterPro" id="IPR003785">
    <property type="entry name" value="Creatininase/forma_Hydrolase"/>
</dbReference>
<dbReference type="SUPFAM" id="SSF102215">
    <property type="entry name" value="Creatininase"/>
    <property type="match status" value="1"/>
</dbReference>
<name>A0A6N2YBK4_EUBLI</name>
<dbReference type="PANTHER" id="PTHR35005">
    <property type="entry name" value="3-DEHYDRO-SCYLLO-INOSOSE HYDROLASE"/>
    <property type="match status" value="1"/>
</dbReference>
<dbReference type="EC" id="3.5.2.10" evidence="6"/>
<evidence type="ECO:0000256" key="2">
    <source>
        <dbReference type="ARBA" id="ARBA00022723"/>
    </source>
</evidence>
<comment type="similarity">
    <text evidence="5">Belongs to the creatininase superfamily.</text>
</comment>
<dbReference type="GO" id="GO:0016811">
    <property type="term" value="F:hydrolase activity, acting on carbon-nitrogen (but not peptide) bonds, in linear amides"/>
    <property type="evidence" value="ECO:0007669"/>
    <property type="project" value="TreeGrafter"/>
</dbReference>
<evidence type="ECO:0000256" key="1">
    <source>
        <dbReference type="ARBA" id="ARBA00001947"/>
    </source>
</evidence>
<keyword evidence="2" id="KW-0479">Metal-binding</keyword>
<keyword evidence="4" id="KW-0862">Zinc</keyword>
<reference evidence="6" key="1">
    <citation type="submission" date="2019-11" db="EMBL/GenBank/DDBJ databases">
        <authorList>
            <person name="Feng L."/>
        </authorList>
    </citation>
    <scope>NUCLEOTIDE SEQUENCE</scope>
    <source>
        <strain evidence="6">ElimosumLFYP34</strain>
    </source>
</reference>
<dbReference type="PANTHER" id="PTHR35005:SF1">
    <property type="entry name" value="2-AMINO-5-FORMYLAMINO-6-RIBOSYLAMINOPYRIMIDIN-4(3H)-ONE 5'-MONOPHOSPHATE DEFORMYLASE"/>
    <property type="match status" value="1"/>
</dbReference>
<organism evidence="6">
    <name type="scientific">Eubacterium limosum</name>
    <dbReference type="NCBI Taxonomy" id="1736"/>
    <lineage>
        <taxon>Bacteria</taxon>
        <taxon>Bacillati</taxon>
        <taxon>Bacillota</taxon>
        <taxon>Clostridia</taxon>
        <taxon>Eubacteriales</taxon>
        <taxon>Eubacteriaceae</taxon>
        <taxon>Eubacterium</taxon>
    </lineage>
</organism>
<dbReference type="AlphaFoldDB" id="A0A6N2YBK4"/>
<gene>
    <name evidence="6" type="primary">crnA</name>
    <name evidence="6" type="ORF">ELLFYP34_00080</name>
</gene>
<protein>
    <submittedName>
        <fullName evidence="6">Creatinine amidohydrolase</fullName>
        <ecNumber evidence="6">3.5.2.10</ecNumber>
    </submittedName>
</protein>
<keyword evidence="3 6" id="KW-0378">Hydrolase</keyword>